<keyword evidence="2" id="KW-0547">Nucleotide-binding</keyword>
<evidence type="ECO:0000256" key="5">
    <source>
        <dbReference type="ARBA" id="ARBA00022806"/>
    </source>
</evidence>
<dbReference type="GO" id="GO:0016787">
    <property type="term" value="F:hydrolase activity"/>
    <property type="evidence" value="ECO:0007669"/>
    <property type="project" value="UniProtKB-KW"/>
</dbReference>
<sequence>MQPYLPLLHRLIYNTLCSKFISKPDHEVAVVLYGTQGTRHALYDDDQSYPNVTVLRPLQNVASHSLLAPYAFACDPPDPADGGAAAAAGDGAAPAPATATATDEPMADAAVEAAAEAIAAAAASAGFGGSGAEAAAAAARAVRLFGPPAGRADWVDGLVVALDLLARAVQERFDGSGKSIGGGGRLGSLRMLLVSNLLAESTPLDDDFRADVVAKMNDLRLGLDLAWLDCHTPLPEPGAGGAAAGGAEGGGEGAGAPGPRAQGVRAPLPEALAAAQQSNTEQVELLRAQLRPAVSRQLLHPGELLALAPAREAPAITSKRISLHVTPAKWGAAPGEDMGEDVAEPPLVLQVKLTKKVGQVKVDNWKTVLDRPAPRPVPPPDGGDGPDGGGGGGGTYGGGGEGLPSPPGSATKAYVTEREYTDATTGEKFTRDAAVRGYPYGSQVVPLSADEYASYKQEYDKDTMRLLGFVRHDAIKRHWLYTEPYLMFGETVSAEVALAALARAMTEEKQVAVVSFTMVYGRAECKPRLGLLSPHISGSPDLPECLLLSQLPFADDFRPYTFPTLRSEQEARDVAVQLRQAQGDTQGSTQDGGGRGLRYEKLQPTQEEQACASALVASLDLGPLAEAACVRSEALGPEAAPNPYLQRTYAWATHVPIDPAARLPDPADDPLVMLLLRQSGAAELWRPQAAEALRRAEELLQTKERVEVKRGEAPTAADGAGGADAGGDGGADGSGGAAAAGGPAVVFDPSSAGGTAARVAHVGELTAVADFRSMLEQGGEVASRAVSEMCELVPRLVERSIGDQMYDKAIQCAQALREGCAARAEATAFNAFLRDLADRCTRLGLRGFLTRLAAGRVGLLTAADLATARSQQQPGSAGAAAGEGSGAGGEAGVVDAEAARAFLAELEQAGQAGDEEQATLPGVIAADDEFDDMEPIPLIKACRDLGELEALVGAEAGVWSKARNVCALASAYNKAGQLRADTGADSAAQCRVFSTLAAAYLPLVKGLQGGADISIPLHACAKAGYWGGGLAAVLLRRLNSEGWVLLGRSKENELSNLWWSLSEALKSAEGRQVLSSIDLPRLLEASAEGLLAMRVTRTQHCSNVLLACARLRYKNAALMHHLTARLVELGPEAKPQELANSLYALGELAEDVGHAPRPQDLQGLARAVADRLSQDAAAFKPQELSNMLLGCAKLGYTAPSLLHSLVAAADGAAPRMKPQHLANSLYSLALLQPSISAHGGAAEALAEECKRRRFSGFKPQELSNPAWALATMGYADQGWYAAVAEAAGRPGMMQGGTPQNWSNLWYALALVRHQPASGRLLERTAEAAGALRQGAKAQHCANLLWALANLRLYNERLVDALAGRLGELLGQDPKQLTGQGLCNSLWALAVMGPDVLSRHSGLVEGLLREAERRGAANGSNRLVAEDHRQLWYVHLELAHVGGGELQRILGAGTGRLGSLLGAAKAATEIQAGDDARESAMERQVASALERLAERLGPDTLVSVQRGCVVTGLGRAADVVVELAGGRRVAVEVDGPSHFLANRPRDPTAVDGPTELRNRQLGRVFGSGNVLSVPHWWWYNKGSGAQDDLLRQLLDLPDEA</sequence>
<dbReference type="SMART" id="SM00559">
    <property type="entry name" value="Ku78"/>
    <property type="match status" value="1"/>
</dbReference>
<dbReference type="Gene3D" id="1.10.1600.10">
    <property type="match status" value="1"/>
</dbReference>
<evidence type="ECO:0000256" key="10">
    <source>
        <dbReference type="ARBA" id="ARBA00023242"/>
    </source>
</evidence>
<dbReference type="GO" id="GO:0043564">
    <property type="term" value="C:Ku70:Ku80 complex"/>
    <property type="evidence" value="ECO:0007669"/>
    <property type="project" value="TreeGrafter"/>
</dbReference>
<feature type="region of interest" description="Disordered" evidence="11">
    <location>
        <begin position="708"/>
        <end position="739"/>
    </location>
</feature>
<protein>
    <recommendedName>
        <fullName evidence="12">RAP domain-containing protein</fullName>
    </recommendedName>
</protein>
<evidence type="ECO:0000259" key="12">
    <source>
        <dbReference type="PROSITE" id="PS51286"/>
    </source>
</evidence>
<dbReference type="InterPro" id="IPR036465">
    <property type="entry name" value="vWFA_dom_sf"/>
</dbReference>
<keyword evidence="5" id="KW-0347">Helicase</keyword>
<dbReference type="InterPro" id="IPR006164">
    <property type="entry name" value="DNA_bd_Ku70/Ku80"/>
</dbReference>
<evidence type="ECO:0000256" key="8">
    <source>
        <dbReference type="ARBA" id="ARBA00023172"/>
    </source>
</evidence>
<keyword evidence="3" id="KW-0227">DNA damage</keyword>
<keyword evidence="7" id="KW-0238">DNA-binding</keyword>
<dbReference type="Gene3D" id="3.40.50.410">
    <property type="entry name" value="von Willebrand factor, type A domain"/>
    <property type="match status" value="1"/>
</dbReference>
<evidence type="ECO:0000256" key="4">
    <source>
        <dbReference type="ARBA" id="ARBA00022801"/>
    </source>
</evidence>
<dbReference type="Gene3D" id="1.25.40.240">
    <property type="entry name" value="Ku, C-terminal domain"/>
    <property type="match status" value="1"/>
</dbReference>
<feature type="region of interest" description="Disordered" evidence="11">
    <location>
        <begin position="365"/>
        <end position="411"/>
    </location>
</feature>
<feature type="compositionally biased region" description="Gly residues" evidence="11">
    <location>
        <begin position="719"/>
        <end position="739"/>
    </location>
</feature>
<dbReference type="InterPro" id="IPR013584">
    <property type="entry name" value="RAP"/>
</dbReference>
<dbReference type="EMBL" id="JAEHOE010000012">
    <property type="protein sequence ID" value="KAG2497834.1"/>
    <property type="molecule type" value="Genomic_DNA"/>
</dbReference>
<feature type="region of interest" description="Disordered" evidence="11">
    <location>
        <begin position="239"/>
        <end position="261"/>
    </location>
</feature>
<evidence type="ECO:0000313" key="13">
    <source>
        <dbReference type="EMBL" id="KAG2497834.1"/>
    </source>
</evidence>
<keyword evidence="8" id="KW-0233">DNA recombination</keyword>
<accession>A0A835Y9X0</accession>
<dbReference type="Gene3D" id="2.40.290.10">
    <property type="match status" value="1"/>
</dbReference>
<keyword evidence="6" id="KW-0067">ATP-binding</keyword>
<evidence type="ECO:0000256" key="11">
    <source>
        <dbReference type="SAM" id="MobiDB-lite"/>
    </source>
</evidence>
<dbReference type="GO" id="GO:0000723">
    <property type="term" value="P:telomere maintenance"/>
    <property type="evidence" value="ECO:0007669"/>
    <property type="project" value="TreeGrafter"/>
</dbReference>
<dbReference type="CDD" id="cd00594">
    <property type="entry name" value="KU"/>
    <property type="match status" value="1"/>
</dbReference>
<dbReference type="PANTHER" id="PTHR12604">
    <property type="entry name" value="KU AUTOANTIGEN DNA HELICASE"/>
    <property type="match status" value="1"/>
</dbReference>
<evidence type="ECO:0000256" key="1">
    <source>
        <dbReference type="ARBA" id="ARBA00004123"/>
    </source>
</evidence>
<keyword evidence="10" id="KW-0539">Nucleus</keyword>
<evidence type="ECO:0000313" key="14">
    <source>
        <dbReference type="Proteomes" id="UP000612055"/>
    </source>
</evidence>
<evidence type="ECO:0000256" key="9">
    <source>
        <dbReference type="ARBA" id="ARBA00023204"/>
    </source>
</evidence>
<name>A0A835Y9X0_9CHLO</name>
<comment type="caution">
    <text evidence="13">The sequence shown here is derived from an EMBL/GenBank/DDBJ whole genome shotgun (WGS) entry which is preliminary data.</text>
</comment>
<dbReference type="PANTHER" id="PTHR12604:SF4">
    <property type="entry name" value="X-RAY REPAIR CROSS-COMPLEMENTING PROTEIN 5"/>
    <property type="match status" value="1"/>
</dbReference>
<dbReference type="GO" id="GO:0006310">
    <property type="term" value="P:DNA recombination"/>
    <property type="evidence" value="ECO:0007669"/>
    <property type="project" value="UniProtKB-KW"/>
</dbReference>
<feature type="region of interest" description="Disordered" evidence="11">
    <location>
        <begin position="871"/>
        <end position="890"/>
    </location>
</feature>
<evidence type="ECO:0000256" key="3">
    <source>
        <dbReference type="ARBA" id="ARBA00022763"/>
    </source>
</evidence>
<dbReference type="Pfam" id="PF08785">
    <property type="entry name" value="Ku_PK_bind"/>
    <property type="match status" value="1"/>
</dbReference>
<gene>
    <name evidence="13" type="ORF">HYH03_004104</name>
</gene>
<feature type="compositionally biased region" description="Gly residues" evidence="11">
    <location>
        <begin position="382"/>
        <end position="402"/>
    </location>
</feature>
<keyword evidence="9" id="KW-0234">DNA repair</keyword>
<comment type="subcellular location">
    <subcellularLocation>
        <location evidence="1">Nucleus</location>
    </subcellularLocation>
</comment>
<feature type="domain" description="RAP" evidence="12">
    <location>
        <begin position="1528"/>
        <end position="1591"/>
    </location>
</feature>
<dbReference type="GO" id="GO:0042162">
    <property type="term" value="F:telomeric DNA binding"/>
    <property type="evidence" value="ECO:0007669"/>
    <property type="project" value="TreeGrafter"/>
</dbReference>
<dbReference type="PROSITE" id="PS51286">
    <property type="entry name" value="RAP"/>
    <property type="match status" value="1"/>
</dbReference>
<dbReference type="SUPFAM" id="SSF100939">
    <property type="entry name" value="SPOC domain-like"/>
    <property type="match status" value="1"/>
</dbReference>
<dbReference type="Proteomes" id="UP000612055">
    <property type="component" value="Unassembled WGS sequence"/>
</dbReference>
<evidence type="ECO:0000256" key="7">
    <source>
        <dbReference type="ARBA" id="ARBA00023125"/>
    </source>
</evidence>
<dbReference type="InterPro" id="IPR016194">
    <property type="entry name" value="SPOC-like_C_dom_sf"/>
</dbReference>
<dbReference type="GO" id="GO:0006303">
    <property type="term" value="P:double-strand break repair via nonhomologous end joining"/>
    <property type="evidence" value="ECO:0007669"/>
    <property type="project" value="InterPro"/>
</dbReference>
<proteinExistence type="predicted"/>
<dbReference type="GO" id="GO:0004386">
    <property type="term" value="F:helicase activity"/>
    <property type="evidence" value="ECO:0007669"/>
    <property type="project" value="UniProtKB-KW"/>
</dbReference>
<dbReference type="GO" id="GO:0005524">
    <property type="term" value="F:ATP binding"/>
    <property type="evidence" value="ECO:0007669"/>
    <property type="project" value="UniProtKB-KW"/>
</dbReference>
<dbReference type="SUPFAM" id="SSF101420">
    <property type="entry name" value="C-terminal domain of Ku80"/>
    <property type="match status" value="1"/>
</dbReference>
<dbReference type="InterPro" id="IPR014893">
    <property type="entry name" value="Ku_PK_bind"/>
</dbReference>
<reference evidence="13" key="1">
    <citation type="journal article" date="2020" name="bioRxiv">
        <title>Comparative genomics of Chlamydomonas.</title>
        <authorList>
            <person name="Craig R.J."/>
            <person name="Hasan A.R."/>
            <person name="Ness R.W."/>
            <person name="Keightley P.D."/>
        </authorList>
    </citation>
    <scope>NUCLEOTIDE SEQUENCE</scope>
    <source>
        <strain evidence="13">CCAP 11/70</strain>
    </source>
</reference>
<dbReference type="OrthoDB" id="544559at2759"/>
<keyword evidence="4" id="KW-0378">Hydrolase</keyword>
<evidence type="ECO:0000256" key="6">
    <source>
        <dbReference type="ARBA" id="ARBA00022840"/>
    </source>
</evidence>
<organism evidence="13 14">
    <name type="scientific">Edaphochlamys debaryana</name>
    <dbReference type="NCBI Taxonomy" id="47281"/>
    <lineage>
        <taxon>Eukaryota</taxon>
        <taxon>Viridiplantae</taxon>
        <taxon>Chlorophyta</taxon>
        <taxon>core chlorophytes</taxon>
        <taxon>Chlorophyceae</taxon>
        <taxon>CS clade</taxon>
        <taxon>Chlamydomonadales</taxon>
        <taxon>Chlamydomonadales incertae sedis</taxon>
        <taxon>Edaphochlamys</taxon>
    </lineage>
</organism>
<dbReference type="SUPFAM" id="SSF53300">
    <property type="entry name" value="vWA-like"/>
    <property type="match status" value="1"/>
</dbReference>
<keyword evidence="14" id="KW-1185">Reference proteome</keyword>
<dbReference type="InterPro" id="IPR036494">
    <property type="entry name" value="Ku_C_sf"/>
</dbReference>
<feature type="compositionally biased region" description="Gly residues" evidence="11">
    <location>
        <begin position="239"/>
        <end position="256"/>
    </location>
</feature>
<feature type="compositionally biased region" description="Gly residues" evidence="11">
    <location>
        <begin position="881"/>
        <end position="890"/>
    </location>
</feature>
<dbReference type="Pfam" id="PF02735">
    <property type="entry name" value="Ku"/>
    <property type="match status" value="1"/>
</dbReference>
<dbReference type="GO" id="GO:0003690">
    <property type="term" value="F:double-stranded DNA binding"/>
    <property type="evidence" value="ECO:0007669"/>
    <property type="project" value="TreeGrafter"/>
</dbReference>
<evidence type="ECO:0000256" key="2">
    <source>
        <dbReference type="ARBA" id="ARBA00022741"/>
    </source>
</evidence>